<evidence type="ECO:0000259" key="4">
    <source>
        <dbReference type="Pfam" id="PF13377"/>
    </source>
</evidence>
<dbReference type="EMBL" id="JACOON010000006">
    <property type="protein sequence ID" value="MBC5649128.1"/>
    <property type="molecule type" value="Genomic_DNA"/>
</dbReference>
<dbReference type="Pfam" id="PF13377">
    <property type="entry name" value="Peripla_BP_3"/>
    <property type="match status" value="1"/>
</dbReference>
<dbReference type="InterPro" id="IPR028082">
    <property type="entry name" value="Peripla_BP_I"/>
</dbReference>
<organism evidence="5 6">
    <name type="scientific">Christensenella tenuis</name>
    <dbReference type="NCBI Taxonomy" id="2763033"/>
    <lineage>
        <taxon>Bacteria</taxon>
        <taxon>Bacillati</taxon>
        <taxon>Bacillota</taxon>
        <taxon>Clostridia</taxon>
        <taxon>Christensenellales</taxon>
        <taxon>Christensenellaceae</taxon>
        <taxon>Christensenella</taxon>
    </lineage>
</organism>
<reference evidence="5 6" key="1">
    <citation type="submission" date="2020-08" db="EMBL/GenBank/DDBJ databases">
        <title>Genome public.</title>
        <authorList>
            <person name="Liu C."/>
            <person name="Sun Q."/>
        </authorList>
    </citation>
    <scope>NUCLEOTIDE SEQUENCE [LARGE SCALE GENOMIC DNA]</scope>
    <source>
        <strain evidence="5 6">NSJ-35</strain>
    </source>
</reference>
<keyword evidence="1" id="KW-0805">Transcription regulation</keyword>
<dbReference type="InterPro" id="IPR046335">
    <property type="entry name" value="LacI/GalR-like_sensor"/>
</dbReference>
<protein>
    <submittedName>
        <fullName evidence="5">Substrate-binding domain-containing protein</fullName>
    </submittedName>
</protein>
<dbReference type="PANTHER" id="PTHR30146:SF109">
    <property type="entry name" value="HTH-TYPE TRANSCRIPTIONAL REGULATOR GALS"/>
    <property type="match status" value="1"/>
</dbReference>
<dbReference type="Proteomes" id="UP000606889">
    <property type="component" value="Unassembled WGS sequence"/>
</dbReference>
<evidence type="ECO:0000256" key="2">
    <source>
        <dbReference type="ARBA" id="ARBA00023125"/>
    </source>
</evidence>
<comment type="caution">
    <text evidence="5">The sequence shown here is derived from an EMBL/GenBank/DDBJ whole genome shotgun (WGS) entry which is preliminary data.</text>
</comment>
<dbReference type="RefSeq" id="WP_186858567.1">
    <property type="nucleotide sequence ID" value="NZ_JACOON010000006.1"/>
</dbReference>
<sequence>MLARGLKVKQTHTIGVVLPDITKIFFPNVLKGIETAAKKANYKVNFLSSNFDFATEQESIEYLKASYVDGIILDSCCKAEQLAGWAGELAEENDGERFPVVSMEQNMDSSKISSVLVDYEKLSKAAASHLIEQGKRKILYIKVGKELRHGQERYQGYLSALAEQGLPFREELVLEADFSALSAYEATKEALGKGLRFDAIQTLNDQMAIGALKALKEAGIAVPGQVAIAGCDNIFPSTLVSPQITTIDLPKYELGYTAFEELKRLMDGEGKAAPRSIILEAKLIVRQSTVADQPGDWNLSMW</sequence>
<evidence type="ECO:0000313" key="6">
    <source>
        <dbReference type="Proteomes" id="UP000606889"/>
    </source>
</evidence>
<dbReference type="PANTHER" id="PTHR30146">
    <property type="entry name" value="LACI-RELATED TRANSCRIPTIONAL REPRESSOR"/>
    <property type="match status" value="1"/>
</dbReference>
<proteinExistence type="predicted"/>
<keyword evidence="6" id="KW-1185">Reference proteome</keyword>
<keyword evidence="2" id="KW-0238">DNA-binding</keyword>
<dbReference type="CDD" id="cd06267">
    <property type="entry name" value="PBP1_LacI_sugar_binding-like"/>
    <property type="match status" value="1"/>
</dbReference>
<dbReference type="Gene3D" id="3.40.50.2300">
    <property type="match status" value="2"/>
</dbReference>
<evidence type="ECO:0000256" key="3">
    <source>
        <dbReference type="ARBA" id="ARBA00023163"/>
    </source>
</evidence>
<keyword evidence="3" id="KW-0804">Transcription</keyword>
<accession>A0ABR7EH97</accession>
<evidence type="ECO:0000256" key="1">
    <source>
        <dbReference type="ARBA" id="ARBA00023015"/>
    </source>
</evidence>
<dbReference type="SUPFAM" id="SSF53822">
    <property type="entry name" value="Periplasmic binding protein-like I"/>
    <property type="match status" value="1"/>
</dbReference>
<gene>
    <name evidence="5" type="ORF">H8S18_12335</name>
</gene>
<name>A0ABR7EH97_9FIRM</name>
<evidence type="ECO:0000313" key="5">
    <source>
        <dbReference type="EMBL" id="MBC5649128.1"/>
    </source>
</evidence>
<feature type="domain" description="Transcriptional regulator LacI/GalR-like sensor" evidence="4">
    <location>
        <begin position="128"/>
        <end position="289"/>
    </location>
</feature>